<dbReference type="Proteomes" id="UP000320857">
    <property type="component" value="Unassembled WGS sequence"/>
</dbReference>
<evidence type="ECO:0000313" key="13">
    <source>
        <dbReference type="Proteomes" id="UP000525686"/>
    </source>
</evidence>
<reference evidence="8" key="3">
    <citation type="journal article" name="Syst. Appl. Microbiol.">
        <title>Streptomyces alkaliterrae sp. nov., isolated from an alkaline soil, and emended descriptions of Streptomyces alkaliphilus, Streptomyces calidiresistens and Streptomyces durbertensis.</title>
        <authorList>
            <person name="Swiecimska M."/>
            <person name="Golinska P."/>
            <person name="Nouioui I."/>
            <person name="Wypij M."/>
            <person name="Rai M."/>
            <person name="Sangal V."/>
            <person name="Goodfellow M."/>
        </authorList>
    </citation>
    <scope>NUCLEOTIDE SEQUENCE</scope>
    <source>
        <strain evidence="8">OF3</strain>
        <strain evidence="9">OF8</strain>
    </source>
</reference>
<name>A0A5P0YQ70_9ACTN</name>
<keyword evidence="4" id="KW-0812">Transmembrane</keyword>
<evidence type="ECO:0000256" key="2">
    <source>
        <dbReference type="ARBA" id="ARBA00006228"/>
    </source>
</evidence>
<evidence type="ECO:0000256" key="6">
    <source>
        <dbReference type="ARBA" id="ARBA00023136"/>
    </source>
</evidence>
<evidence type="ECO:0000313" key="12">
    <source>
        <dbReference type="Proteomes" id="UP000517765"/>
    </source>
</evidence>
<evidence type="ECO:0000256" key="1">
    <source>
        <dbReference type="ARBA" id="ARBA00004651"/>
    </source>
</evidence>
<dbReference type="EMBL" id="JABJWZ010000028">
    <property type="protein sequence ID" value="MBB1252789.1"/>
    <property type="molecule type" value="Genomic_DNA"/>
</dbReference>
<reference evidence="10 11" key="1">
    <citation type="submission" date="2019-10" db="EMBL/GenBank/DDBJ databases">
        <title>Streptomyces sp. nov., a novel actinobacterium isolated from alkaline environment.</title>
        <authorList>
            <person name="Golinska P."/>
        </authorList>
    </citation>
    <scope>NUCLEOTIDE SEQUENCE [LARGE SCALE GENOMIC DNA]</scope>
    <source>
        <strain evidence="10 11">OF1</strain>
    </source>
</reference>
<keyword evidence="11" id="KW-1185">Reference proteome</keyword>
<protein>
    <submittedName>
        <fullName evidence="10">Cation transporter</fullName>
    </submittedName>
    <submittedName>
        <fullName evidence="8">Na+/H+ antiporter subunit E</fullName>
    </submittedName>
</protein>
<dbReference type="AlphaFoldDB" id="A0A5P0YQ70"/>
<evidence type="ECO:0000256" key="3">
    <source>
        <dbReference type="ARBA" id="ARBA00022475"/>
    </source>
</evidence>
<dbReference type="GO" id="GO:0008324">
    <property type="term" value="F:monoatomic cation transmembrane transporter activity"/>
    <property type="evidence" value="ECO:0007669"/>
    <property type="project" value="InterPro"/>
</dbReference>
<dbReference type="EMBL" id="VJYK02000092">
    <property type="protein sequence ID" value="MQS02456.1"/>
    <property type="molecule type" value="Genomic_DNA"/>
</dbReference>
<dbReference type="Pfam" id="PF01899">
    <property type="entry name" value="MNHE"/>
    <property type="match status" value="1"/>
</dbReference>
<keyword evidence="3" id="KW-1003">Cell membrane</keyword>
<organism evidence="10 11">
    <name type="scientific">Streptomyces alkaliterrae</name>
    <dbReference type="NCBI Taxonomy" id="2213162"/>
    <lineage>
        <taxon>Bacteria</taxon>
        <taxon>Bacillati</taxon>
        <taxon>Actinomycetota</taxon>
        <taxon>Actinomycetes</taxon>
        <taxon>Kitasatosporales</taxon>
        <taxon>Streptomycetaceae</taxon>
        <taxon>Streptomyces</taxon>
    </lineage>
</organism>
<dbReference type="InterPro" id="IPR002758">
    <property type="entry name" value="Cation_antiport_E"/>
</dbReference>
<evidence type="ECO:0000256" key="4">
    <source>
        <dbReference type="ARBA" id="ARBA00022692"/>
    </source>
</evidence>
<evidence type="ECO:0000313" key="10">
    <source>
        <dbReference type="EMBL" id="MQS02456.1"/>
    </source>
</evidence>
<reference evidence="12 13" key="2">
    <citation type="submission" date="2020-05" db="EMBL/GenBank/DDBJ databases">
        <title>Classification of alakaliphilic streptomycetes isolated from an alkaline soil next to Lonar Crater, India and a proposal for the recognition of Streptomyces alkaliterrae sp. nov.</title>
        <authorList>
            <person name="Golinska P."/>
        </authorList>
    </citation>
    <scope>NUCLEOTIDE SEQUENCE [LARGE SCALE GENOMIC DNA]</scope>
    <source>
        <strain evidence="13">OF3</strain>
        <strain evidence="12">OF8</strain>
    </source>
</reference>
<comment type="subcellular location">
    <subcellularLocation>
        <location evidence="1">Cell membrane</location>
        <topology evidence="1">Multi-pass membrane protein</topology>
    </subcellularLocation>
</comment>
<feature type="region of interest" description="Disordered" evidence="7">
    <location>
        <begin position="1"/>
        <end position="24"/>
    </location>
</feature>
<dbReference type="PANTHER" id="PTHR34584">
    <property type="entry name" value="NA(+)/H(+) ANTIPORTER SUBUNIT E1"/>
    <property type="match status" value="1"/>
</dbReference>
<dbReference type="Proteomes" id="UP000525686">
    <property type="component" value="Unassembled WGS sequence"/>
</dbReference>
<evidence type="ECO:0000313" key="8">
    <source>
        <dbReference type="EMBL" id="MBB1252789.1"/>
    </source>
</evidence>
<evidence type="ECO:0000313" key="11">
    <source>
        <dbReference type="Proteomes" id="UP000320857"/>
    </source>
</evidence>
<proteinExistence type="inferred from homology"/>
<dbReference type="GO" id="GO:0005886">
    <property type="term" value="C:plasma membrane"/>
    <property type="evidence" value="ECO:0007669"/>
    <property type="project" value="UniProtKB-SubCell"/>
</dbReference>
<comment type="similarity">
    <text evidence="2">Belongs to the CPA3 antiporters (TC 2.A.63) subunit E family.</text>
</comment>
<evidence type="ECO:0000313" key="9">
    <source>
        <dbReference type="EMBL" id="MBB1259033.1"/>
    </source>
</evidence>
<comment type="caution">
    <text evidence="10">The sequence shown here is derived from an EMBL/GenBank/DDBJ whole genome shotgun (WGS) entry which is preliminary data.</text>
</comment>
<dbReference type="RefSeq" id="WP_143647911.1">
    <property type="nucleotide sequence ID" value="NZ_JABJWZ010000028.1"/>
</dbReference>
<dbReference type="OrthoDB" id="3837866at2"/>
<evidence type="ECO:0000256" key="5">
    <source>
        <dbReference type="ARBA" id="ARBA00022989"/>
    </source>
</evidence>
<feature type="compositionally biased region" description="Pro residues" evidence="7">
    <location>
        <begin position="1"/>
        <end position="15"/>
    </location>
</feature>
<dbReference type="PANTHER" id="PTHR34584:SF1">
    <property type="entry name" value="NA(+)_H(+) ANTIPORTER SUBUNIT E1"/>
    <property type="match status" value="1"/>
</dbReference>
<keyword evidence="5" id="KW-1133">Transmembrane helix</keyword>
<sequence length="138" mass="15002">MNPTNPPGPPNPTEPRPARSPAGAARRTARVMRFLLHYGGRFLKANAVVVWEVMTPGSGLAPAIVRMPLRSRTPLEVTTLAHLITLTPGTLVVEIRHNPPVLYVHGMHAAPASRFLDSLHDLEDRMLTALRPAGKEAV</sequence>
<evidence type="ECO:0000256" key="7">
    <source>
        <dbReference type="SAM" id="MobiDB-lite"/>
    </source>
</evidence>
<dbReference type="Proteomes" id="UP000517765">
    <property type="component" value="Unassembled WGS sequence"/>
</dbReference>
<dbReference type="EMBL" id="JABJXA010000040">
    <property type="protein sequence ID" value="MBB1259033.1"/>
    <property type="molecule type" value="Genomic_DNA"/>
</dbReference>
<accession>A0A5P0YQ70</accession>
<gene>
    <name evidence="10" type="ORF">FNX44_011310</name>
    <name evidence="8" type="ORF">H3146_05335</name>
    <name evidence="9" type="ORF">H3147_09315</name>
</gene>
<keyword evidence="6" id="KW-0472">Membrane</keyword>